<reference evidence="2 3" key="2">
    <citation type="submission" date="2015-05" db="EMBL/GenBank/DDBJ databases">
        <authorList>
            <person name="Morales-Cruz A."/>
            <person name="Amrine K.C."/>
            <person name="Cantu D."/>
        </authorList>
    </citation>
    <scope>NUCLEOTIDE SEQUENCE [LARGE SCALE GENOMIC DNA]</scope>
    <source>
        <strain evidence="2">UCRPC4</strain>
    </source>
</reference>
<comment type="caution">
    <text evidence="2">The sequence shown here is derived from an EMBL/GenBank/DDBJ whole genome shotgun (WGS) entry which is preliminary data.</text>
</comment>
<keyword evidence="3" id="KW-1185">Reference proteome</keyword>
<dbReference type="Proteomes" id="UP000053317">
    <property type="component" value="Unassembled WGS sequence"/>
</dbReference>
<dbReference type="OrthoDB" id="4111629at2759"/>
<name>A0A0G2GCM8_PHACM</name>
<feature type="region of interest" description="Disordered" evidence="1">
    <location>
        <begin position="487"/>
        <end position="512"/>
    </location>
</feature>
<sequence>MSALERLPVELLQAILELLTNWDERPSPWLMNISTQSRTLRRVTLPMIFRTLTILIEVHSEWPLPSGQRRNVLDFLTDNTHIASFVRNIDVKTRMANKSKSQDLVEVEKFKKLFPAFTSLRSLRFRDYGGNAFDAIMDLQPQCDVEISTWEPTFIRHEDQMSWVDPLRRIPRLLSINVITKTMGHLKDLFEVQPHLRTLSILTPNKQPLRVCPDPPHEYYTSVRDETFIVPPLAELFLEGLLGTEILSEPDHSVRLRERVTFLNNIQWHALRSLTLSGGLSIERFLTHYADKLSSVRHISLWVFNDTSNSDPFGEYEAGVKATAHFLSTSPSAENLTALELRGYSVRFPMTSITSPKLRSLRFYNYESSSQTFPIIRPASDIRHLSQQCPLINYLAIDFPEMRNLFHPTAIPGVDAEISVYPFLQALSEFPKLTHLHLFPPYTRTTSNYTTYTQPFTDDDLAIKLFKHIKTQQSLYKKSLIPSTPPPLFSPNNLHTHTRTRTTRTPSPPTPTPLPLPTLTHLHLSPTNIFTKFISSSDFDAQSWFVTEAPSNSNRFFMTLRQAGKEYEQRQVWEGERRLRTEIRRDKFPRGYVEEEEGGW</sequence>
<reference evidence="2 3" key="1">
    <citation type="submission" date="2015-05" db="EMBL/GenBank/DDBJ databases">
        <title>Distinctive expansion of gene families associated with plant cell wall degradation and secondary metabolism in the genomes of grapevine trunk pathogens.</title>
        <authorList>
            <person name="Lawrence D.P."/>
            <person name="Travadon R."/>
            <person name="Rolshausen P.E."/>
            <person name="Baumgartner K."/>
        </authorList>
    </citation>
    <scope>NUCLEOTIDE SEQUENCE [LARGE SCALE GENOMIC DNA]</scope>
    <source>
        <strain evidence="2">UCRPC4</strain>
    </source>
</reference>
<dbReference type="EMBL" id="LCWF01000086">
    <property type="protein sequence ID" value="KKY21373.1"/>
    <property type="molecule type" value="Genomic_DNA"/>
</dbReference>
<evidence type="ECO:0000256" key="1">
    <source>
        <dbReference type="SAM" id="MobiDB-lite"/>
    </source>
</evidence>
<protein>
    <submittedName>
        <fullName evidence="2">Uncharacterized protein</fullName>
    </submittedName>
</protein>
<gene>
    <name evidence="2" type="ORF">UCRPC4_g03811</name>
</gene>
<accession>A0A0G2GCM8</accession>
<organism evidence="2 3">
    <name type="scientific">Phaeomoniella chlamydospora</name>
    <name type="common">Phaeoacremonium chlamydosporum</name>
    <dbReference type="NCBI Taxonomy" id="158046"/>
    <lineage>
        <taxon>Eukaryota</taxon>
        <taxon>Fungi</taxon>
        <taxon>Dikarya</taxon>
        <taxon>Ascomycota</taxon>
        <taxon>Pezizomycotina</taxon>
        <taxon>Eurotiomycetes</taxon>
        <taxon>Chaetothyriomycetidae</taxon>
        <taxon>Phaeomoniellales</taxon>
        <taxon>Phaeomoniellaceae</taxon>
        <taxon>Phaeomoniella</taxon>
    </lineage>
</organism>
<proteinExistence type="predicted"/>
<evidence type="ECO:0000313" key="2">
    <source>
        <dbReference type="EMBL" id="KKY21373.1"/>
    </source>
</evidence>
<dbReference type="AlphaFoldDB" id="A0A0G2GCM8"/>
<evidence type="ECO:0000313" key="3">
    <source>
        <dbReference type="Proteomes" id="UP000053317"/>
    </source>
</evidence>